<dbReference type="EMBL" id="BGZK01003003">
    <property type="protein sequence ID" value="GBP97780.1"/>
    <property type="molecule type" value="Genomic_DNA"/>
</dbReference>
<dbReference type="Proteomes" id="UP000299102">
    <property type="component" value="Unassembled WGS sequence"/>
</dbReference>
<gene>
    <name evidence="1" type="ORF">EVAR_71338_1</name>
</gene>
<dbReference type="AlphaFoldDB" id="A0A4C2ACH7"/>
<evidence type="ECO:0000313" key="1">
    <source>
        <dbReference type="EMBL" id="GBP97780.1"/>
    </source>
</evidence>
<protein>
    <submittedName>
        <fullName evidence="1">Uncharacterized protein</fullName>
    </submittedName>
</protein>
<keyword evidence="2" id="KW-1185">Reference proteome</keyword>
<comment type="caution">
    <text evidence="1">The sequence shown here is derived from an EMBL/GenBank/DDBJ whole genome shotgun (WGS) entry which is preliminary data.</text>
</comment>
<reference evidence="1 2" key="1">
    <citation type="journal article" date="2019" name="Commun. Biol.">
        <title>The bagworm genome reveals a unique fibroin gene that provides high tensile strength.</title>
        <authorList>
            <person name="Kono N."/>
            <person name="Nakamura H."/>
            <person name="Ohtoshi R."/>
            <person name="Tomita M."/>
            <person name="Numata K."/>
            <person name="Arakawa K."/>
        </authorList>
    </citation>
    <scope>NUCLEOTIDE SEQUENCE [LARGE SCALE GENOMIC DNA]</scope>
</reference>
<accession>A0A4C2ACH7</accession>
<name>A0A4C2ACH7_EUMVA</name>
<dbReference type="OrthoDB" id="6020705at2759"/>
<organism evidence="1 2">
    <name type="scientific">Eumeta variegata</name>
    <name type="common">Bagworm moth</name>
    <name type="synonym">Eumeta japonica</name>
    <dbReference type="NCBI Taxonomy" id="151549"/>
    <lineage>
        <taxon>Eukaryota</taxon>
        <taxon>Metazoa</taxon>
        <taxon>Ecdysozoa</taxon>
        <taxon>Arthropoda</taxon>
        <taxon>Hexapoda</taxon>
        <taxon>Insecta</taxon>
        <taxon>Pterygota</taxon>
        <taxon>Neoptera</taxon>
        <taxon>Endopterygota</taxon>
        <taxon>Lepidoptera</taxon>
        <taxon>Glossata</taxon>
        <taxon>Ditrysia</taxon>
        <taxon>Tineoidea</taxon>
        <taxon>Psychidae</taxon>
        <taxon>Oiketicinae</taxon>
        <taxon>Eumeta</taxon>
    </lineage>
</organism>
<proteinExistence type="predicted"/>
<evidence type="ECO:0000313" key="2">
    <source>
        <dbReference type="Proteomes" id="UP000299102"/>
    </source>
</evidence>
<sequence>MPNIWQNKQPHKQTVTAYDRYPKLGNMQIFPMTTVNNEINIQSPSKALLSLSSANVQSSETNENNGNITLDEKEHLDDMLKICSEYTDRQNQNSSNCGSMSSSPIVQNRIKTNGSLPRDKKSPFQHETTFEGSFTNLAINKTDTPASLSYSCGYENVRLVGQNRVELNGQLVSCPKSGYENVVIGIMCHNLHVPKYAQIVCRPKEQSFASMLPSIKAEPQILKTSNKIQQQQYDDLLKTFGEKLQQKCKKLRKVVAISHPNPVAQPHKQGIIKT</sequence>